<dbReference type="SUPFAM" id="SSF58104">
    <property type="entry name" value="Methyl-accepting chemotaxis protein (MCP) signaling domain"/>
    <property type="match status" value="1"/>
</dbReference>
<dbReference type="Proteomes" id="UP001410795">
    <property type="component" value="Unassembled WGS sequence"/>
</dbReference>
<keyword evidence="8" id="KW-1185">Reference proteome</keyword>
<dbReference type="InterPro" id="IPR051328">
    <property type="entry name" value="T7SS_ABC-Transporter"/>
</dbReference>
<feature type="transmembrane region" description="Helical" evidence="5">
    <location>
        <begin position="784"/>
        <end position="804"/>
    </location>
</feature>
<dbReference type="PANTHER" id="PTHR43077:SF10">
    <property type="entry name" value="TRANSPORT PERMEASE PROTEIN"/>
    <property type="match status" value="1"/>
</dbReference>
<dbReference type="PANTHER" id="PTHR43077">
    <property type="entry name" value="TRANSPORT PERMEASE YVFS-RELATED"/>
    <property type="match status" value="1"/>
</dbReference>
<evidence type="ECO:0000313" key="8">
    <source>
        <dbReference type="Proteomes" id="UP001410795"/>
    </source>
</evidence>
<keyword evidence="3 5" id="KW-1133">Transmembrane helix</keyword>
<evidence type="ECO:0000256" key="5">
    <source>
        <dbReference type="SAM" id="Phobius"/>
    </source>
</evidence>
<evidence type="ECO:0000259" key="6">
    <source>
        <dbReference type="Pfam" id="PF12698"/>
    </source>
</evidence>
<dbReference type="NCBIfam" id="TIGR03057">
    <property type="entry name" value="xxxLxxG_by_4"/>
    <property type="match status" value="10"/>
</dbReference>
<sequence>MTFLQTGIERARSAKPVTWLTLVGVLLLPALVGGVLVAALYNPTERLDNMTAAIVNLDEPVTIQDQYTPLGRQLSAGLVEGSDDIDSNLTWVLSNEEDAAEGLDDGTYQAVVTIPEEFSAAATSSGQRLSGEDEEPEQATIQVVTAPDARLVDQAITDQIASVATASMGQMLSEATLSNVLIGFTTLNEQLGEAADGASQLADGAGEARDGATSLADGASQLADGAGQLGTGAGSLADGAGQLASGAGELSTGASGVADGAAELATGVNGVADGAGGLAGGASQLADGAGQLSGGANELSGGAADLAGGASGVADGAAGLADGVGTLASGTRDAAAGATEIATGLENGAATIERDGLVPAELTTGAAGVAEGVAGLATGLDQLSQQCAAAGGAEQFCAQLAATAGGATDLSGGATQVSDGVGALAAQLPAGIATQLRTAAAGAGELASGLTQLADGGDEAAAGAGELASGADQLATGATALSSGAGELASGASGLSDGAGELSGGASQLADGAAQAAGGASQLSDGAGQLATGASGLATGTSQLASGAGELSTGAGSLSTGAGELADGTSQLGSGIGELWNGTRELASGLDEATEQIPTYTEDEADDIATVVADPVSASSGTGVTMFGASAIPLLAAIVLWFGGLATFVALRSVTARALTSRRASVLLAGGALLPAALVGAVQGVLVAAVIQAVGGYEAGTAWTLFGLCALIGVAFAAVHQALVAVLGGAGRWVAALVGAVALATGIVSTLPGWLSQLSGALPTAPAYRALLGAVTDAGGTGGAVAGLIVWAVLAFIVTILAVARRRTVSTKALLAGSPA</sequence>
<dbReference type="InterPro" id="IPR013525">
    <property type="entry name" value="ABC2_TM"/>
</dbReference>
<evidence type="ECO:0000256" key="2">
    <source>
        <dbReference type="ARBA" id="ARBA00022692"/>
    </source>
</evidence>
<reference evidence="8" key="1">
    <citation type="journal article" date="2019" name="Int. J. Syst. Evol. Microbiol.">
        <title>The Global Catalogue of Microorganisms (GCM) 10K type strain sequencing project: providing services to taxonomists for standard genome sequencing and annotation.</title>
        <authorList>
            <consortium name="The Broad Institute Genomics Platform"/>
            <consortium name="The Broad Institute Genome Sequencing Center for Infectious Disease"/>
            <person name="Wu L."/>
            <person name="Ma J."/>
        </authorList>
    </citation>
    <scope>NUCLEOTIDE SEQUENCE [LARGE SCALE GENOMIC DNA]</scope>
    <source>
        <strain evidence="8">JCM 16546</strain>
    </source>
</reference>
<evidence type="ECO:0000313" key="7">
    <source>
        <dbReference type="EMBL" id="GAA3654898.1"/>
    </source>
</evidence>
<feature type="domain" description="ABC-2 type transporter transmembrane" evidence="6">
    <location>
        <begin position="20"/>
        <end position="187"/>
    </location>
</feature>
<feature type="transmembrane region" description="Helical" evidence="5">
    <location>
        <begin position="734"/>
        <end position="755"/>
    </location>
</feature>
<dbReference type="EMBL" id="BAAAYV010000005">
    <property type="protein sequence ID" value="GAA3654898.1"/>
    <property type="molecule type" value="Genomic_DNA"/>
</dbReference>
<feature type="transmembrane region" description="Helical" evidence="5">
    <location>
        <begin position="20"/>
        <end position="41"/>
    </location>
</feature>
<dbReference type="Gene3D" id="1.10.287.950">
    <property type="entry name" value="Methyl-accepting chemotaxis protein"/>
    <property type="match status" value="1"/>
</dbReference>
<keyword evidence="2 5" id="KW-0812">Transmembrane</keyword>
<dbReference type="RefSeq" id="WP_221854897.1">
    <property type="nucleotide sequence ID" value="NZ_BAAAYV010000005.1"/>
</dbReference>
<proteinExistence type="predicted"/>
<comment type="subcellular location">
    <subcellularLocation>
        <location evidence="1">Membrane</location>
        <topology evidence="1">Multi-pass membrane protein</topology>
    </subcellularLocation>
</comment>
<evidence type="ECO:0000256" key="1">
    <source>
        <dbReference type="ARBA" id="ARBA00004141"/>
    </source>
</evidence>
<keyword evidence="4 5" id="KW-0472">Membrane</keyword>
<feature type="transmembrane region" description="Helical" evidence="5">
    <location>
        <begin position="634"/>
        <end position="654"/>
    </location>
</feature>
<dbReference type="InterPro" id="IPR023908">
    <property type="entry name" value="xxxLxxG_rpt"/>
</dbReference>
<dbReference type="NCBIfam" id="TIGR03061">
    <property type="entry name" value="pip_yhgE_Nterm"/>
    <property type="match status" value="1"/>
</dbReference>
<accession>A0ABP7BCJ7</accession>
<organism evidence="7 8">
    <name type="scientific">Microbacterium marinilacus</name>
    <dbReference type="NCBI Taxonomy" id="415209"/>
    <lineage>
        <taxon>Bacteria</taxon>
        <taxon>Bacillati</taxon>
        <taxon>Actinomycetota</taxon>
        <taxon>Actinomycetes</taxon>
        <taxon>Micrococcales</taxon>
        <taxon>Microbacteriaceae</taxon>
        <taxon>Microbacterium</taxon>
    </lineage>
</organism>
<feature type="transmembrane region" description="Helical" evidence="5">
    <location>
        <begin position="666"/>
        <end position="691"/>
    </location>
</feature>
<evidence type="ECO:0000256" key="3">
    <source>
        <dbReference type="ARBA" id="ARBA00022989"/>
    </source>
</evidence>
<dbReference type="Gene3D" id="3.40.1710.10">
    <property type="entry name" value="abc type-2 transporter like domain"/>
    <property type="match status" value="1"/>
</dbReference>
<dbReference type="Pfam" id="PF12698">
    <property type="entry name" value="ABC2_membrane_3"/>
    <property type="match status" value="1"/>
</dbReference>
<evidence type="ECO:0000256" key="4">
    <source>
        <dbReference type="ARBA" id="ARBA00023136"/>
    </source>
</evidence>
<gene>
    <name evidence="7" type="ORF">GCM10022202_13780</name>
</gene>
<protein>
    <submittedName>
        <fullName evidence="7">YhgE/Pip domain-containing protein</fullName>
    </submittedName>
</protein>
<comment type="caution">
    <text evidence="7">The sequence shown here is derived from an EMBL/GenBank/DDBJ whole genome shotgun (WGS) entry which is preliminary data.</text>
</comment>
<name>A0ABP7BCJ7_9MICO</name>
<dbReference type="InterPro" id="IPR017500">
    <property type="entry name" value="Phage_infect_YhgE_N"/>
</dbReference>
<feature type="transmembrane region" description="Helical" evidence="5">
    <location>
        <begin position="703"/>
        <end position="727"/>
    </location>
</feature>